<dbReference type="GO" id="GO:0006355">
    <property type="term" value="P:regulation of DNA-templated transcription"/>
    <property type="evidence" value="ECO:0007669"/>
    <property type="project" value="InterPro"/>
</dbReference>
<dbReference type="EMBL" id="JAKUCV010007858">
    <property type="protein sequence ID" value="KAJ4821801.1"/>
    <property type="molecule type" value="Genomic_DNA"/>
</dbReference>
<dbReference type="Proteomes" id="UP001141552">
    <property type="component" value="Unassembled WGS sequence"/>
</dbReference>
<dbReference type="PANTHER" id="PTHR33334">
    <property type="entry name" value="PROTEIN LNK1"/>
    <property type="match status" value="1"/>
</dbReference>
<gene>
    <name evidence="2" type="ORF">Tsubulata_036385</name>
</gene>
<comment type="caution">
    <text evidence="2">The sequence shown here is derived from an EMBL/GenBank/DDBJ whole genome shotgun (WGS) entry which is preliminary data.</text>
</comment>
<reference evidence="2" key="2">
    <citation type="journal article" date="2023" name="Plants (Basel)">
        <title>Annotation of the Turnera subulata (Passifloraceae) Draft Genome Reveals the S-Locus Evolved after the Divergence of Turneroideae from Passifloroideae in a Stepwise Manner.</title>
        <authorList>
            <person name="Henning P.M."/>
            <person name="Roalson E.H."/>
            <person name="Mir W."/>
            <person name="McCubbin A.G."/>
            <person name="Shore J.S."/>
        </authorList>
    </citation>
    <scope>NUCLEOTIDE SEQUENCE</scope>
    <source>
        <strain evidence="2">F60SS</strain>
    </source>
</reference>
<sequence>MDWYLGSNIDDFVVPKDQELYDRLPSPESWWKWGIKTSEDSEFCNRRFGLDAKWNEEQLNCNGQIPSSQVDMDCFLTAKDLSSCSSINDRLLDESIHQSDLSCDQSVDQLDGLAGIEQMDEIFLSSFLEDLPGAYQRSLNFSSKSQTGTVRRENFLEDKAVDSQSISSDSQNMRSSKHLKAQPSTPSLGWEQGGVDAASQFILCSRDQSNWPQVKEKSSVRQHSYTDRTPDEETSIEETVLLQLEMVLTQPQINGFPNCSSFRGDAEVPIFAHGFQRATAKPD</sequence>
<evidence type="ECO:0000313" key="2">
    <source>
        <dbReference type="EMBL" id="KAJ4821801.1"/>
    </source>
</evidence>
<proteinExistence type="predicted"/>
<accession>A0A9Q0EXQ1</accession>
<reference evidence="2" key="1">
    <citation type="submission" date="2022-02" db="EMBL/GenBank/DDBJ databases">
        <authorList>
            <person name="Henning P.M."/>
            <person name="McCubbin A.G."/>
            <person name="Shore J.S."/>
        </authorList>
    </citation>
    <scope>NUCLEOTIDE SEQUENCE</scope>
    <source>
        <strain evidence="2">F60SS</strain>
        <tissue evidence="2">Leaves</tissue>
    </source>
</reference>
<feature type="region of interest" description="Disordered" evidence="1">
    <location>
        <begin position="161"/>
        <end position="191"/>
    </location>
</feature>
<evidence type="ECO:0000313" key="3">
    <source>
        <dbReference type="Proteomes" id="UP001141552"/>
    </source>
</evidence>
<organism evidence="2 3">
    <name type="scientific">Turnera subulata</name>
    <dbReference type="NCBI Taxonomy" id="218843"/>
    <lineage>
        <taxon>Eukaryota</taxon>
        <taxon>Viridiplantae</taxon>
        <taxon>Streptophyta</taxon>
        <taxon>Embryophyta</taxon>
        <taxon>Tracheophyta</taxon>
        <taxon>Spermatophyta</taxon>
        <taxon>Magnoliopsida</taxon>
        <taxon>eudicotyledons</taxon>
        <taxon>Gunneridae</taxon>
        <taxon>Pentapetalae</taxon>
        <taxon>rosids</taxon>
        <taxon>fabids</taxon>
        <taxon>Malpighiales</taxon>
        <taxon>Passifloraceae</taxon>
        <taxon>Turnera</taxon>
    </lineage>
</organism>
<dbReference type="GO" id="GO:0007623">
    <property type="term" value="P:circadian rhythm"/>
    <property type="evidence" value="ECO:0007669"/>
    <property type="project" value="InterPro"/>
</dbReference>
<protein>
    <submittedName>
        <fullName evidence="2">Uncharacterized protein</fullName>
    </submittedName>
</protein>
<dbReference type="OrthoDB" id="1939712at2759"/>
<dbReference type="InterPro" id="IPR039928">
    <property type="entry name" value="LNK"/>
</dbReference>
<dbReference type="PANTHER" id="PTHR33334:SF10">
    <property type="entry name" value="PROTEIN LNK4"/>
    <property type="match status" value="1"/>
</dbReference>
<evidence type="ECO:0000256" key="1">
    <source>
        <dbReference type="SAM" id="MobiDB-lite"/>
    </source>
</evidence>
<feature type="compositionally biased region" description="Polar residues" evidence="1">
    <location>
        <begin position="162"/>
        <end position="174"/>
    </location>
</feature>
<dbReference type="AlphaFoldDB" id="A0A9Q0EXQ1"/>
<name>A0A9Q0EXQ1_9ROSI</name>
<keyword evidence="3" id="KW-1185">Reference proteome</keyword>